<dbReference type="RefSeq" id="WP_075065793.1">
    <property type="nucleotide sequence ID" value="NZ_LKAJ02000001.1"/>
</dbReference>
<keyword evidence="8 12" id="KW-0067">ATP-binding</keyword>
<dbReference type="Proteomes" id="UP000051497">
    <property type="component" value="Unassembled WGS sequence"/>
</dbReference>
<comment type="domain">
    <text evidence="12">The P-site tRNA interaction motif (PtIM domain) probably interacts with the P-site tRNA(fMet) as well as the 23S rRNA.</text>
</comment>
<sequence>MSNKTIFSMLEVGKIVPPKREILKDISLSFFYGAKIGVLGLNGSGKSSLLRIIAGEDKEYVGEITYQKGLRFGYLPQEPRLDPNKTVRENVEDGVRALKDKLIRFDEISTLFAEPMDDDAMQTLLDEQAKLQDEIEAADGWNLDRKLDIAADALRLPAWDADVTSLSGGEKRRVALCKLLLSAPDVLLLDEPTNHLDAESVAWMEKYLQNFPGTVIAVTHDRYFLDNVAGWILELDKGRGIPFEGNYSSWLIQKEQRLEQEKRQEASHQRAVKSELEWVRSNPQGRRKKNKARISNFEELNSKEFQQRNETQELYIPPGPRLGENVIQANAISKTLGGKLLIDKLSINIPRGAIIGIIGPNGAGKTTFFKMMCGLIEPDEGNVTIGDTVKLAYVDQSRDALDDKKTVWQELSDGQDFITVGQFSMPSRAYVGRFNFKGADQQKVIGNLSGGERNRVHLAKLLQSGGNVLLLDEPTNDLDVETLRALEEALVSFPGCVLVISHDRWFLDRIATHIIAFEGDSQIKWFEGGYSEYEKDHLARLGTDAINPHRIRYKKLEEV</sequence>
<comment type="function">
    <text evidence="12">A translation factor that gates the progression of the 70S ribosomal initiation complex (IC, containing tRNA(fMet) in the P-site) into the translation elongation cycle by using a mechanism sensitive to the ATP/ADP ratio. Binds to the 70S ribosome E-site where it modulates the state of the translating ribosome during subunit translocation. ATP hydrolysis probably frees it from the ribosome, which can enter the elongation phase.</text>
</comment>
<comment type="catalytic activity">
    <reaction evidence="12">
        <text>ATP + H2O = ADP + phosphate + H(+)</text>
        <dbReference type="Rhea" id="RHEA:13065"/>
        <dbReference type="ChEBI" id="CHEBI:15377"/>
        <dbReference type="ChEBI" id="CHEBI:15378"/>
        <dbReference type="ChEBI" id="CHEBI:30616"/>
        <dbReference type="ChEBI" id="CHEBI:43474"/>
        <dbReference type="ChEBI" id="CHEBI:456216"/>
    </reaction>
</comment>
<dbReference type="Pfam" id="PF12848">
    <property type="entry name" value="ABC_tran_Xtn"/>
    <property type="match status" value="1"/>
</dbReference>
<dbReference type="InterPro" id="IPR003593">
    <property type="entry name" value="AAA+_ATPase"/>
</dbReference>
<dbReference type="GO" id="GO:0016887">
    <property type="term" value="F:ATP hydrolysis activity"/>
    <property type="evidence" value="ECO:0007669"/>
    <property type="project" value="UniProtKB-UniRule"/>
</dbReference>
<dbReference type="PROSITE" id="PS50893">
    <property type="entry name" value="ABC_TRANSPORTER_2"/>
    <property type="match status" value="2"/>
</dbReference>
<gene>
    <name evidence="12 15" type="primary">ettA</name>
    <name evidence="15" type="ORF">HT99x_002720</name>
    <name evidence="14" type="ORF">HT99x_01177</name>
</gene>
<evidence type="ECO:0000256" key="9">
    <source>
        <dbReference type="ARBA" id="ARBA00022845"/>
    </source>
</evidence>
<dbReference type="EMBL" id="LKAJ02000001">
    <property type="protein sequence ID" value="MCS5710328.1"/>
    <property type="molecule type" value="Genomic_DNA"/>
</dbReference>
<dbReference type="NCBIfam" id="NF008775">
    <property type="entry name" value="PRK11819.1"/>
    <property type="match status" value="1"/>
</dbReference>
<dbReference type="GO" id="GO:0006412">
    <property type="term" value="P:translation"/>
    <property type="evidence" value="ECO:0007669"/>
    <property type="project" value="UniProtKB-KW"/>
</dbReference>
<evidence type="ECO:0000256" key="6">
    <source>
        <dbReference type="ARBA" id="ARBA00022741"/>
    </source>
</evidence>
<proteinExistence type="inferred from homology"/>
<dbReference type="PATRIC" id="fig|1590043.3.peg.1189"/>
<dbReference type="Pfam" id="PF00005">
    <property type="entry name" value="ABC_tran"/>
    <property type="match status" value="2"/>
</dbReference>
<dbReference type="InterPro" id="IPR003439">
    <property type="entry name" value="ABC_transporter-like_ATP-bd"/>
</dbReference>
<evidence type="ECO:0000256" key="2">
    <source>
        <dbReference type="ARBA" id="ARBA00022490"/>
    </source>
</evidence>
<comment type="similarity">
    <text evidence="1 12">Belongs to the ABC transporter superfamily. ABCF family. Translational throttle EttA subfamily.</text>
</comment>
<comment type="caution">
    <text evidence="12">Lacks conserved residue(s) required for the propagation of feature annotation.</text>
</comment>
<dbReference type="PANTHER" id="PTHR43858">
    <property type="entry name" value="ENERGY-DEPENDENT TRANSLATIONAL THROTTLE PROTEIN ETTA"/>
    <property type="match status" value="1"/>
</dbReference>
<dbReference type="Gene3D" id="3.40.50.300">
    <property type="entry name" value="P-loop containing nucleotide triphosphate hydrolases"/>
    <property type="match status" value="2"/>
</dbReference>
<dbReference type="GO" id="GO:0000049">
    <property type="term" value="F:tRNA binding"/>
    <property type="evidence" value="ECO:0007669"/>
    <property type="project" value="UniProtKB-UniRule"/>
</dbReference>
<keyword evidence="16" id="KW-1185">Reference proteome</keyword>
<keyword evidence="4 12" id="KW-0699">rRNA-binding</keyword>
<keyword evidence="11 12" id="KW-0648">Protein biosynthesis</keyword>
<dbReference type="GO" id="GO:0045900">
    <property type="term" value="P:negative regulation of translational elongation"/>
    <property type="evidence" value="ECO:0007669"/>
    <property type="project" value="UniProtKB-UniRule"/>
</dbReference>
<feature type="domain" description="ABC transporter" evidence="13">
    <location>
        <begin position="327"/>
        <end position="553"/>
    </location>
</feature>
<dbReference type="EMBL" id="LKAJ01000003">
    <property type="protein sequence ID" value="KRG21983.1"/>
    <property type="molecule type" value="Genomic_DNA"/>
</dbReference>
<dbReference type="PROSITE" id="PS00211">
    <property type="entry name" value="ABC_TRANSPORTER_1"/>
    <property type="match status" value="1"/>
</dbReference>
<comment type="subunit">
    <text evidence="12">Monomer. Probably contacts ribosomal proteins L1, L5, L33 and S7, the 16S and 23S rRNA and the P-site containing tRNA(fMet).</text>
</comment>
<dbReference type="InterPro" id="IPR032781">
    <property type="entry name" value="ABC_tran_Xtn"/>
</dbReference>
<dbReference type="NCBIfam" id="TIGR03719">
    <property type="entry name" value="ABC_ABC_ChvD"/>
    <property type="match status" value="1"/>
</dbReference>
<keyword evidence="3 12" id="KW-0820">tRNA-binding</keyword>
<dbReference type="InterPro" id="IPR027417">
    <property type="entry name" value="P-loop_NTPase"/>
</dbReference>
<dbReference type="EC" id="3.6.1.-" evidence="12"/>
<reference evidence="15" key="3">
    <citation type="submission" date="2021-06" db="EMBL/GenBank/DDBJ databases">
        <title>Genomic Description and Analysis of Intracellular Bacteria, Candidatus Berkiella cookevillensis and Candidatus Berkiella aquae.</title>
        <authorList>
            <person name="Kidane D.T."/>
            <person name="Mehari Y.T."/>
            <person name="Rice F.C."/>
            <person name="Arivett B.A."/>
            <person name="Farone A.L."/>
            <person name="Berk S.G."/>
            <person name="Farone M.B."/>
        </authorList>
    </citation>
    <scope>NUCLEOTIDE SEQUENCE</scope>
    <source>
        <strain evidence="15">HT99</strain>
    </source>
</reference>
<evidence type="ECO:0000256" key="11">
    <source>
        <dbReference type="ARBA" id="ARBA00022917"/>
    </source>
</evidence>
<evidence type="ECO:0000313" key="15">
    <source>
        <dbReference type="EMBL" id="MCS5710328.1"/>
    </source>
</evidence>
<dbReference type="GO" id="GO:0005737">
    <property type="term" value="C:cytoplasm"/>
    <property type="evidence" value="ECO:0007669"/>
    <property type="project" value="UniProtKB-SubCell"/>
</dbReference>
<accession>A0A0Q9YMJ4</accession>
<keyword evidence="5 12" id="KW-0677">Repeat</keyword>
<dbReference type="InterPro" id="IPR022374">
    <property type="entry name" value="EttA"/>
</dbReference>
<dbReference type="FunFam" id="3.40.50.300:FF:000183">
    <property type="entry name" value="ABC transporter ATP-binding protein yjjK"/>
    <property type="match status" value="1"/>
</dbReference>
<dbReference type="InterPro" id="IPR017871">
    <property type="entry name" value="ABC_transporter-like_CS"/>
</dbReference>
<keyword evidence="7 12" id="KW-0378">Hydrolase</keyword>
<dbReference type="SUPFAM" id="SSF52540">
    <property type="entry name" value="P-loop containing nucleoside triphosphate hydrolases"/>
    <property type="match status" value="2"/>
</dbReference>
<evidence type="ECO:0000313" key="16">
    <source>
        <dbReference type="Proteomes" id="UP000051497"/>
    </source>
</evidence>
<keyword evidence="6 12" id="KW-0547">Nucleotide-binding</keyword>
<comment type="caution">
    <text evidence="14">The sequence shown here is derived from an EMBL/GenBank/DDBJ whole genome shotgun (WGS) entry which is preliminary data.</text>
</comment>
<evidence type="ECO:0000256" key="1">
    <source>
        <dbReference type="ARBA" id="ARBA00005868"/>
    </source>
</evidence>
<evidence type="ECO:0000256" key="12">
    <source>
        <dbReference type="HAMAP-Rule" id="MF_00847"/>
    </source>
</evidence>
<feature type="binding site" evidence="12">
    <location>
        <begin position="359"/>
        <end position="366"/>
    </location>
    <ligand>
        <name>ATP</name>
        <dbReference type="ChEBI" id="CHEBI:30616"/>
        <label>2</label>
    </ligand>
</feature>
<dbReference type="SMART" id="SM00382">
    <property type="entry name" value="AAA"/>
    <property type="match status" value="2"/>
</dbReference>
<dbReference type="AlphaFoldDB" id="A0A0Q9YMJ4"/>
<dbReference type="CDD" id="cd03221">
    <property type="entry name" value="ABCF_EF-3"/>
    <property type="match status" value="2"/>
</dbReference>
<feature type="domain" description="ABC transporter" evidence="13">
    <location>
        <begin position="7"/>
        <end position="262"/>
    </location>
</feature>
<dbReference type="FunFam" id="3.40.50.300:FF:000011">
    <property type="entry name" value="Putative ABC transporter ATP-binding component"/>
    <property type="match status" value="1"/>
</dbReference>
<evidence type="ECO:0000259" key="13">
    <source>
        <dbReference type="PROSITE" id="PS50893"/>
    </source>
</evidence>
<evidence type="ECO:0000256" key="8">
    <source>
        <dbReference type="ARBA" id="ARBA00022840"/>
    </source>
</evidence>
<protein>
    <recommendedName>
        <fullName evidence="12">Energy-dependent translational throttle protein EttA</fullName>
        <ecNumber evidence="12">3.6.1.-</ecNumber>
    </recommendedName>
    <alternativeName>
        <fullName evidence="12">Translational regulatory factor EttA</fullName>
    </alternativeName>
</protein>
<evidence type="ECO:0000256" key="5">
    <source>
        <dbReference type="ARBA" id="ARBA00022737"/>
    </source>
</evidence>
<keyword evidence="9 12" id="KW-0810">Translation regulation</keyword>
<evidence type="ECO:0000256" key="10">
    <source>
        <dbReference type="ARBA" id="ARBA00022884"/>
    </source>
</evidence>
<dbReference type="GO" id="GO:0043022">
    <property type="term" value="F:ribosome binding"/>
    <property type="evidence" value="ECO:0007669"/>
    <property type="project" value="UniProtKB-UniRule"/>
</dbReference>
<evidence type="ECO:0000256" key="3">
    <source>
        <dbReference type="ARBA" id="ARBA00022555"/>
    </source>
</evidence>
<feature type="region of interest" description="PtIM" evidence="12">
    <location>
        <begin position="245"/>
        <end position="325"/>
    </location>
</feature>
<keyword evidence="10 12" id="KW-0694">RNA-binding</keyword>
<organism evidence="14">
    <name type="scientific">Candidatus Berkiella aquae</name>
    <dbReference type="NCBI Taxonomy" id="295108"/>
    <lineage>
        <taxon>Bacteria</taxon>
        <taxon>Pseudomonadati</taxon>
        <taxon>Pseudomonadota</taxon>
        <taxon>Gammaproteobacteria</taxon>
        <taxon>Candidatus Berkiellales</taxon>
        <taxon>Candidatus Berkiellaceae</taxon>
        <taxon>Candidatus Berkiella</taxon>
    </lineage>
</organism>
<dbReference type="HAMAP" id="MF_00847">
    <property type="entry name" value="EttA"/>
    <property type="match status" value="1"/>
</dbReference>
<comment type="domain">
    <text evidence="12">The arm domain is inserted in the first ABC transporter domain. Probably contacts ribosomal protein L1.</text>
</comment>
<name>A0A0Q9YMJ4_9GAMM</name>
<reference evidence="14" key="1">
    <citation type="submission" date="2015-09" db="EMBL/GenBank/DDBJ databases">
        <title>Draft Genome Sequences of Two Novel Amoeba-resistant Intranuclear Bacteria, Candidatus Berkiella cookevillensis and Candidatus Berkiella aquae.</title>
        <authorList>
            <person name="Mehari Y.T."/>
            <person name="Arivett B.A."/>
            <person name="Farone A.L."/>
            <person name="Gunderson J.H."/>
            <person name="Farone M.B."/>
        </authorList>
    </citation>
    <scope>NUCLEOTIDE SEQUENCE [LARGE SCALE GENOMIC DNA]</scope>
    <source>
        <strain evidence="14">HT99</strain>
    </source>
</reference>
<evidence type="ECO:0000256" key="4">
    <source>
        <dbReference type="ARBA" id="ARBA00022730"/>
    </source>
</evidence>
<reference evidence="15" key="2">
    <citation type="journal article" date="2016" name="Genome Announc.">
        <title>Draft Genome Sequences of Two Novel Amoeba-Resistant Intranuclear Bacteria, 'Candidatus Berkiella cookevillensis' and 'Candidatus Berkiella aquae'.</title>
        <authorList>
            <person name="Mehari Y.T."/>
            <person name="Arivett B.A."/>
            <person name="Farone A.L."/>
            <person name="Gunderson J.H."/>
            <person name="Farone M.B."/>
        </authorList>
    </citation>
    <scope>NUCLEOTIDE SEQUENCE</scope>
    <source>
        <strain evidence="15">HT99</strain>
    </source>
</reference>
<evidence type="ECO:0000313" key="14">
    <source>
        <dbReference type="EMBL" id="KRG21983.1"/>
    </source>
</evidence>
<dbReference type="OrthoDB" id="9808609at2"/>
<dbReference type="GO" id="GO:0005524">
    <property type="term" value="F:ATP binding"/>
    <property type="evidence" value="ECO:0007669"/>
    <property type="project" value="UniProtKB-UniRule"/>
</dbReference>
<keyword evidence="2 12" id="KW-0963">Cytoplasm</keyword>
<comment type="subcellular location">
    <subcellularLocation>
        <location evidence="12">Cytoplasm</location>
    </subcellularLocation>
    <text evidence="12">Associates with ribosomes and polysomes.</text>
</comment>
<dbReference type="STRING" id="295108.HT99x_01177"/>
<dbReference type="PANTHER" id="PTHR43858:SF1">
    <property type="entry name" value="ABC TRANSPORTER-RELATED PROTEIN"/>
    <property type="match status" value="1"/>
</dbReference>
<dbReference type="GO" id="GO:0019843">
    <property type="term" value="F:rRNA binding"/>
    <property type="evidence" value="ECO:0007669"/>
    <property type="project" value="UniProtKB-UniRule"/>
</dbReference>
<evidence type="ECO:0000256" key="7">
    <source>
        <dbReference type="ARBA" id="ARBA00022801"/>
    </source>
</evidence>